<evidence type="ECO:0000256" key="10">
    <source>
        <dbReference type="ARBA" id="ARBA00023242"/>
    </source>
</evidence>
<reference evidence="14" key="2">
    <citation type="submission" date="2020-05" db="UniProtKB">
        <authorList>
            <consortium name="EnsemblMetazoa"/>
        </authorList>
    </citation>
    <scope>IDENTIFICATION</scope>
    <source>
        <strain evidence="14">Ngousso</strain>
    </source>
</reference>
<feature type="region of interest" description="Disordered" evidence="12">
    <location>
        <begin position="350"/>
        <end position="451"/>
    </location>
</feature>
<dbReference type="GO" id="GO:0005634">
    <property type="term" value="C:nucleus"/>
    <property type="evidence" value="ECO:0007669"/>
    <property type="project" value="UniProtKB-SubCell"/>
</dbReference>
<dbReference type="GO" id="GO:0045944">
    <property type="term" value="P:positive regulation of transcription by RNA polymerase II"/>
    <property type="evidence" value="ECO:0007669"/>
    <property type="project" value="TreeGrafter"/>
</dbReference>
<feature type="compositionally biased region" description="Polar residues" evidence="12">
    <location>
        <begin position="432"/>
        <end position="451"/>
    </location>
</feature>
<feature type="compositionally biased region" description="Low complexity" evidence="12">
    <location>
        <begin position="406"/>
        <end position="426"/>
    </location>
</feature>
<evidence type="ECO:0000259" key="13">
    <source>
        <dbReference type="PROSITE" id="PS50114"/>
    </source>
</evidence>
<dbReference type="SUPFAM" id="SSF57716">
    <property type="entry name" value="Glucocorticoid receptor-like (DNA-binding domain)"/>
    <property type="match status" value="2"/>
</dbReference>
<feature type="compositionally biased region" description="Gly residues" evidence="12">
    <location>
        <begin position="396"/>
        <end position="405"/>
    </location>
</feature>
<keyword evidence="5" id="KW-0862">Zinc</keyword>
<dbReference type="EnsemblMetazoa" id="ACON002235-RA">
    <property type="protein sequence ID" value="ACON002235-PA"/>
    <property type="gene ID" value="ACON002235"/>
</dbReference>
<evidence type="ECO:0000256" key="12">
    <source>
        <dbReference type="SAM" id="MobiDB-lite"/>
    </source>
</evidence>
<evidence type="ECO:0000256" key="7">
    <source>
        <dbReference type="ARBA" id="ARBA00023125"/>
    </source>
</evidence>
<dbReference type="GO" id="GO:0000122">
    <property type="term" value="P:negative regulation of transcription by RNA polymerase II"/>
    <property type="evidence" value="ECO:0007669"/>
    <property type="project" value="TreeGrafter"/>
</dbReference>
<dbReference type="VEuPathDB" id="VectorBase:ACON002235"/>
<name>A0A6E8VBG6_ANOCL</name>
<evidence type="ECO:0000256" key="6">
    <source>
        <dbReference type="ARBA" id="ARBA00023015"/>
    </source>
</evidence>
<evidence type="ECO:0000313" key="14">
    <source>
        <dbReference type="EnsemblMetazoa" id="ACON002235-PA"/>
    </source>
</evidence>
<evidence type="ECO:0000256" key="8">
    <source>
        <dbReference type="ARBA" id="ARBA00023159"/>
    </source>
</evidence>
<evidence type="ECO:0000256" key="4">
    <source>
        <dbReference type="ARBA" id="ARBA00022771"/>
    </source>
</evidence>
<organism evidence="14 15">
    <name type="scientific">Anopheles coluzzii</name>
    <name type="common">African malaria mosquito</name>
    <dbReference type="NCBI Taxonomy" id="1518534"/>
    <lineage>
        <taxon>Eukaryota</taxon>
        <taxon>Metazoa</taxon>
        <taxon>Ecdysozoa</taxon>
        <taxon>Arthropoda</taxon>
        <taxon>Hexapoda</taxon>
        <taxon>Insecta</taxon>
        <taxon>Pterygota</taxon>
        <taxon>Neoptera</taxon>
        <taxon>Endopterygota</taxon>
        <taxon>Diptera</taxon>
        <taxon>Nematocera</taxon>
        <taxon>Culicoidea</taxon>
        <taxon>Culicidae</taxon>
        <taxon>Anophelinae</taxon>
        <taxon>Anopheles</taxon>
    </lineage>
</organism>
<dbReference type="Gene3D" id="3.30.50.10">
    <property type="entry name" value="Erythroid Transcription Factor GATA-1, subunit A"/>
    <property type="match status" value="2"/>
</dbReference>
<dbReference type="InterPro" id="IPR000679">
    <property type="entry name" value="Znf_GATA"/>
</dbReference>
<feature type="region of interest" description="Disordered" evidence="12">
    <location>
        <begin position="218"/>
        <end position="239"/>
    </location>
</feature>
<dbReference type="InterPro" id="IPR013088">
    <property type="entry name" value="Znf_NHR/GATA"/>
</dbReference>
<dbReference type="AlphaFoldDB" id="A0A6E8VBG6"/>
<accession>A0A6E8VBG6</accession>
<sequence>MFHTSAAYSDMTAAVVATGNTGSYHQSAAAAAAAAANAPVYVPSSRALPHSQYGAHSANFSAQNGWPTDGFGTTHTQLPPQFYAQNVMMGSWRAYDPTGFQRTSPYDSAMDFQFGEGRECVNCGAISTPLWRRDGTGHYLCNACGLYHKMNGMNRPLIKPSKRLVSQTATRRLGLCCTNCGTRTTTLWRRNNDGEPVCNACGLYFKLHGVNRPLAMRKDGIQTRKRKPKKTGGSGGSADVMALVGGKKDDGGIGDGLLQTDRNGNSKNLTGSPKSQNLSSPAIRSLHISPHHGQSYGLGSSLGSRLGHHGGSAGTLGSLVGKYDLSALSPPGSLGGVPGSIVSSSAHQQHTTAGLNSSHIYTTPSSNSLSTQHSHSPVNGYGNNHPTGGSNLPGNNNGGAGGGGSNTPSNLGALGNTQNNAGGNQTPFGQIKSESNPLGGASTTPTSVPSSNGYGDYMNNCLQSGYFSGGFSSLHSHHSPHHVSPGMGSTVNGASLTHSHHAHPHHHHHHHHHHPTAADLAGYHHQHNVIQAAKLMASS</sequence>
<dbReference type="Proteomes" id="UP001105220">
    <property type="component" value="Unplaced"/>
</dbReference>
<dbReference type="InterPro" id="IPR039355">
    <property type="entry name" value="Transcription_factor_GATA"/>
</dbReference>
<dbReference type="PROSITE" id="PS50114">
    <property type="entry name" value="GATA_ZN_FINGER_2"/>
    <property type="match status" value="2"/>
</dbReference>
<dbReference type="VEuPathDB" id="VectorBase:ACMO_010108"/>
<keyword evidence="8" id="KW-0010">Activator</keyword>
<reference key="1">
    <citation type="journal article" date="2019" name="Genes (Basel)">
        <title>A High-Quality De novo Genome Assembly from a Single Mosquito Using PacBio Sequencing.</title>
        <authorList>
            <person name="Kingan S.B."/>
            <person name="Heaton H."/>
            <person name="Cudini J."/>
            <person name="Lambert C.C."/>
            <person name="Baybayan P."/>
            <person name="Galvin B.D."/>
            <person name="Durbin R."/>
            <person name="Korlach J."/>
            <person name="Lawniczak M.K.N."/>
        </authorList>
    </citation>
    <scope>NUCLEOTIDE SEQUENCE [LARGE SCALE GENOMIC DNA]</scope>
    <source>
        <strain>Mali-NIH</strain>
    </source>
</reference>
<dbReference type="GO" id="GO:0008270">
    <property type="term" value="F:zinc ion binding"/>
    <property type="evidence" value="ECO:0007669"/>
    <property type="project" value="UniProtKB-KW"/>
</dbReference>
<dbReference type="CDD" id="cd00202">
    <property type="entry name" value="ZnF_GATA"/>
    <property type="match status" value="2"/>
</dbReference>
<proteinExistence type="predicted"/>
<dbReference type="VEuPathDB" id="VectorBase:ACON2_040612"/>
<keyword evidence="10" id="KW-0539">Nucleus</keyword>
<evidence type="ECO:0000256" key="3">
    <source>
        <dbReference type="ARBA" id="ARBA00022737"/>
    </source>
</evidence>
<dbReference type="PRINTS" id="PR00619">
    <property type="entry name" value="GATAZNFINGER"/>
</dbReference>
<feature type="compositionally biased region" description="Basic residues" evidence="12">
    <location>
        <begin position="498"/>
        <end position="515"/>
    </location>
</feature>
<feature type="compositionally biased region" description="Low complexity" evidence="12">
    <location>
        <begin position="386"/>
        <end position="395"/>
    </location>
</feature>
<evidence type="ECO:0000256" key="11">
    <source>
        <dbReference type="PROSITE-ProRule" id="PRU00094"/>
    </source>
</evidence>
<keyword evidence="3" id="KW-0677">Repeat</keyword>
<feature type="domain" description="GATA-type" evidence="13">
    <location>
        <begin position="114"/>
        <end position="171"/>
    </location>
</feature>
<dbReference type="FunFam" id="3.30.50.10:FF:000001">
    <property type="entry name" value="GATA transcription factor (GATAd)"/>
    <property type="match status" value="1"/>
</dbReference>
<dbReference type="PANTHER" id="PTHR10071">
    <property type="entry name" value="TRANSCRIPTION FACTOR GATA FAMILY MEMBER"/>
    <property type="match status" value="1"/>
</dbReference>
<dbReference type="PANTHER" id="PTHR10071:SF337">
    <property type="entry name" value="GATA-BINDING FACTOR A"/>
    <property type="match status" value="1"/>
</dbReference>
<keyword evidence="4 11" id="KW-0863">Zinc-finger</keyword>
<keyword evidence="15" id="KW-1185">Reference proteome</keyword>
<evidence type="ECO:0000256" key="5">
    <source>
        <dbReference type="ARBA" id="ARBA00022833"/>
    </source>
</evidence>
<dbReference type="GO" id="GO:0000981">
    <property type="term" value="F:DNA-binding transcription factor activity, RNA polymerase II-specific"/>
    <property type="evidence" value="ECO:0007669"/>
    <property type="project" value="TreeGrafter"/>
</dbReference>
<feature type="region of interest" description="Disordered" evidence="12">
    <location>
        <begin position="475"/>
        <end position="518"/>
    </location>
</feature>
<evidence type="ECO:0000256" key="2">
    <source>
        <dbReference type="ARBA" id="ARBA00022723"/>
    </source>
</evidence>
<keyword evidence="2" id="KW-0479">Metal-binding</keyword>
<dbReference type="SMART" id="SM00401">
    <property type="entry name" value="ZnF_GATA"/>
    <property type="match status" value="2"/>
</dbReference>
<dbReference type="GO" id="GO:0000978">
    <property type="term" value="F:RNA polymerase II cis-regulatory region sequence-specific DNA binding"/>
    <property type="evidence" value="ECO:0007669"/>
    <property type="project" value="TreeGrafter"/>
</dbReference>
<dbReference type="Pfam" id="PF00320">
    <property type="entry name" value="GATA"/>
    <property type="match status" value="2"/>
</dbReference>
<comment type="subcellular location">
    <subcellularLocation>
        <location evidence="1">Nucleus</location>
    </subcellularLocation>
</comment>
<keyword evidence="9" id="KW-0804">Transcription</keyword>
<dbReference type="FunFam" id="3.30.50.10:FF:000032">
    <property type="entry name" value="Transcription factor GATA-3"/>
    <property type="match status" value="1"/>
</dbReference>
<evidence type="ECO:0000256" key="1">
    <source>
        <dbReference type="ARBA" id="ARBA00004123"/>
    </source>
</evidence>
<evidence type="ECO:0000256" key="9">
    <source>
        <dbReference type="ARBA" id="ARBA00023163"/>
    </source>
</evidence>
<dbReference type="PROSITE" id="PS00344">
    <property type="entry name" value="GATA_ZN_FINGER_1"/>
    <property type="match status" value="2"/>
</dbReference>
<dbReference type="GO" id="GO:0045165">
    <property type="term" value="P:cell fate commitment"/>
    <property type="evidence" value="ECO:0007669"/>
    <property type="project" value="TreeGrafter"/>
</dbReference>
<keyword evidence="7" id="KW-0238">DNA-binding</keyword>
<feature type="compositionally biased region" description="Polar residues" evidence="12">
    <location>
        <begin position="350"/>
        <end position="362"/>
    </location>
</feature>
<feature type="compositionally biased region" description="Polar residues" evidence="12">
    <location>
        <begin position="260"/>
        <end position="280"/>
    </location>
</feature>
<feature type="domain" description="GATA-type" evidence="13">
    <location>
        <begin position="171"/>
        <end position="224"/>
    </location>
</feature>
<evidence type="ECO:0000313" key="15">
    <source>
        <dbReference type="Proteomes" id="UP001105220"/>
    </source>
</evidence>
<feature type="compositionally biased region" description="Low complexity" evidence="12">
    <location>
        <begin position="363"/>
        <end position="377"/>
    </location>
</feature>
<keyword evidence="6" id="KW-0805">Transcription regulation</keyword>
<protein>
    <recommendedName>
        <fullName evidence="13">GATA-type domain-containing protein</fullName>
    </recommendedName>
</protein>
<feature type="region of interest" description="Disordered" evidence="12">
    <location>
        <begin position="251"/>
        <end position="280"/>
    </location>
</feature>